<dbReference type="EMBL" id="JARBHB010000002">
    <property type="protein sequence ID" value="KAJ8892724.1"/>
    <property type="molecule type" value="Genomic_DNA"/>
</dbReference>
<gene>
    <name evidence="2" type="ORF">PR048_005305</name>
</gene>
<feature type="region of interest" description="Disordered" evidence="1">
    <location>
        <begin position="1"/>
        <end position="115"/>
    </location>
</feature>
<dbReference type="Proteomes" id="UP001159363">
    <property type="component" value="Chromosome 2"/>
</dbReference>
<evidence type="ECO:0000313" key="3">
    <source>
        <dbReference type="Proteomes" id="UP001159363"/>
    </source>
</evidence>
<protein>
    <submittedName>
        <fullName evidence="2">Uncharacterized protein</fullName>
    </submittedName>
</protein>
<evidence type="ECO:0000313" key="2">
    <source>
        <dbReference type="EMBL" id="KAJ8892724.1"/>
    </source>
</evidence>
<name>A0ABQ9I7X1_9NEOP</name>
<reference evidence="2 3" key="1">
    <citation type="submission" date="2023-02" db="EMBL/GenBank/DDBJ databases">
        <title>LHISI_Scaffold_Assembly.</title>
        <authorList>
            <person name="Stuart O.P."/>
            <person name="Cleave R."/>
            <person name="Magrath M.J.L."/>
            <person name="Mikheyev A.S."/>
        </authorList>
    </citation>
    <scope>NUCLEOTIDE SEQUENCE [LARGE SCALE GENOMIC DNA]</scope>
    <source>
        <strain evidence="2">Daus_M_001</strain>
        <tissue evidence="2">Leg muscle</tissue>
    </source>
</reference>
<organism evidence="2 3">
    <name type="scientific">Dryococelus australis</name>
    <dbReference type="NCBI Taxonomy" id="614101"/>
    <lineage>
        <taxon>Eukaryota</taxon>
        <taxon>Metazoa</taxon>
        <taxon>Ecdysozoa</taxon>
        <taxon>Arthropoda</taxon>
        <taxon>Hexapoda</taxon>
        <taxon>Insecta</taxon>
        <taxon>Pterygota</taxon>
        <taxon>Neoptera</taxon>
        <taxon>Polyneoptera</taxon>
        <taxon>Phasmatodea</taxon>
        <taxon>Verophasmatodea</taxon>
        <taxon>Anareolatae</taxon>
        <taxon>Phasmatidae</taxon>
        <taxon>Eurycanthinae</taxon>
        <taxon>Dryococelus</taxon>
    </lineage>
</organism>
<proteinExistence type="predicted"/>
<feature type="compositionally biased region" description="Basic and acidic residues" evidence="1">
    <location>
        <begin position="78"/>
        <end position="87"/>
    </location>
</feature>
<sequence>MQVEFGKDSQHLYQAPTQVNTNGKIKALTSGKSIEIRQLSPGNITEDQKTTTHIKSDTPSLPEQGMKRPSSIGTPDEAVTKKRDEKTTPNVSLKETLEETSEESQQTRQPRPPPIIITSVASFRIIANKMVPITQQEAALTFTKEGAKIQTQKKQDYDNVLAMLKQDQAPYYAFQAST</sequence>
<accession>A0ABQ9I7X1</accession>
<feature type="compositionally biased region" description="Basic and acidic residues" evidence="1">
    <location>
        <begin position="46"/>
        <end position="56"/>
    </location>
</feature>
<feature type="compositionally biased region" description="Basic and acidic residues" evidence="1">
    <location>
        <begin position="1"/>
        <end position="10"/>
    </location>
</feature>
<keyword evidence="3" id="KW-1185">Reference proteome</keyword>
<evidence type="ECO:0000256" key="1">
    <source>
        <dbReference type="SAM" id="MobiDB-lite"/>
    </source>
</evidence>
<feature type="compositionally biased region" description="Polar residues" evidence="1">
    <location>
        <begin position="11"/>
        <end position="23"/>
    </location>
</feature>
<comment type="caution">
    <text evidence="2">The sequence shown here is derived from an EMBL/GenBank/DDBJ whole genome shotgun (WGS) entry which is preliminary data.</text>
</comment>